<dbReference type="GO" id="GO:0004497">
    <property type="term" value="F:monooxygenase activity"/>
    <property type="evidence" value="ECO:0007669"/>
    <property type="project" value="UniProtKB-KW"/>
</dbReference>
<evidence type="ECO:0000313" key="9">
    <source>
        <dbReference type="Proteomes" id="UP000430146"/>
    </source>
</evidence>
<dbReference type="Proteomes" id="UP000430146">
    <property type="component" value="Unassembled WGS sequence"/>
</dbReference>
<evidence type="ECO:0000256" key="2">
    <source>
        <dbReference type="ARBA" id="ARBA00022617"/>
    </source>
</evidence>
<keyword evidence="9" id="KW-1185">Reference proteome</keyword>
<proteinExistence type="inferred from homology"/>
<gene>
    <name evidence="8" type="primary">bioI_2</name>
    <name evidence="8" type="ORF">AELLOGFF_01025</name>
</gene>
<name>A0A5S9QYD3_MYCVN</name>
<keyword evidence="2 7" id="KW-0349">Heme</keyword>
<dbReference type="PRINTS" id="PR00385">
    <property type="entry name" value="P450"/>
</dbReference>
<dbReference type="OrthoDB" id="3861479at2"/>
<dbReference type="Gene3D" id="1.10.630.10">
    <property type="entry name" value="Cytochrome P450"/>
    <property type="match status" value="1"/>
</dbReference>
<accession>A0A5S9QYD3</accession>
<dbReference type="PROSITE" id="PS00086">
    <property type="entry name" value="CYTOCHROME_P450"/>
    <property type="match status" value="1"/>
</dbReference>
<evidence type="ECO:0000313" key="8">
    <source>
        <dbReference type="EMBL" id="CAA0124535.1"/>
    </source>
</evidence>
<dbReference type="InterPro" id="IPR036396">
    <property type="entry name" value="Cyt_P450_sf"/>
</dbReference>
<keyword evidence="5 7" id="KW-0408">Iron</keyword>
<dbReference type="AlphaFoldDB" id="A0A5S9QYD3"/>
<evidence type="ECO:0000256" key="4">
    <source>
        <dbReference type="ARBA" id="ARBA00023002"/>
    </source>
</evidence>
<evidence type="ECO:0000256" key="3">
    <source>
        <dbReference type="ARBA" id="ARBA00022723"/>
    </source>
</evidence>
<dbReference type="PRINTS" id="PR00359">
    <property type="entry name" value="BP450"/>
</dbReference>
<dbReference type="GO" id="GO:0020037">
    <property type="term" value="F:heme binding"/>
    <property type="evidence" value="ECO:0007669"/>
    <property type="project" value="InterPro"/>
</dbReference>
<dbReference type="InterPro" id="IPR001128">
    <property type="entry name" value="Cyt_P450"/>
</dbReference>
<dbReference type="Pfam" id="PF00067">
    <property type="entry name" value="p450"/>
    <property type="match status" value="1"/>
</dbReference>
<keyword evidence="4 7" id="KW-0560">Oxidoreductase</keyword>
<evidence type="ECO:0000256" key="7">
    <source>
        <dbReference type="RuleBase" id="RU000461"/>
    </source>
</evidence>
<organism evidence="8 9">
    <name type="scientific">Mycolicibacterium vanbaalenii</name>
    <name type="common">Mycobacterium vanbaalenii</name>
    <dbReference type="NCBI Taxonomy" id="110539"/>
    <lineage>
        <taxon>Bacteria</taxon>
        <taxon>Bacillati</taxon>
        <taxon>Actinomycetota</taxon>
        <taxon>Actinomycetes</taxon>
        <taxon>Mycobacteriales</taxon>
        <taxon>Mycobacteriaceae</taxon>
        <taxon>Mycolicibacterium</taxon>
    </lineage>
</organism>
<dbReference type="PANTHER" id="PTHR46696">
    <property type="entry name" value="P450, PUTATIVE (EUROFUNG)-RELATED"/>
    <property type="match status" value="1"/>
</dbReference>
<evidence type="ECO:0000256" key="6">
    <source>
        <dbReference type="ARBA" id="ARBA00023033"/>
    </source>
</evidence>
<keyword evidence="6 7" id="KW-0503">Monooxygenase</keyword>
<sequence>MTELGTLDRTRIRELFDLRGPTYALLGGSYHDDPYPVWHRLREQAPVHPGVLHELTGFEGPAMFVGLPEPDREHFTTFSYEACEAVYRAPETFAQWPDPVDPAVGELSPVNSMLFMNGPGHKRYRGLVQPSFVPSKAQWWIRNWVEEAVHTLIDGIVEDGHAELNVDFCAAIPVLTITGSFGIPVERALDVRAAILAPMEIVEILTPIVESRRANPQDDLISILVHAEMKDEDGTVHRLSDAEIYSFALLLLAAGSGTTWKQMGITLHLLLQRPELLAAVREDREALRLVIKESLRWMPTDPMFSRYTTKDVDFYGVHMPKGSVVHINLAAANRDPARWDRPDEFDIYRAQKPTFAFGSGPHVCLGMHVAFAELTTAIGALLDRLPNLRLDPAAESPRIIGMYERAATEIPVLFDAGDRRNARG</sequence>
<keyword evidence="3 7" id="KW-0479">Metal-binding</keyword>
<dbReference type="PANTHER" id="PTHR46696:SF3">
    <property type="entry name" value="PULCHERRIMINIC ACID SYNTHASE"/>
    <property type="match status" value="1"/>
</dbReference>
<protein>
    <submittedName>
        <fullName evidence="8">Biotin biosynthesis cytochrome P450</fullName>
        <ecNumber evidence="8">1.14.14.46</ecNumber>
    </submittedName>
</protein>
<dbReference type="InterPro" id="IPR002397">
    <property type="entry name" value="Cyt_P450_B"/>
</dbReference>
<evidence type="ECO:0000256" key="5">
    <source>
        <dbReference type="ARBA" id="ARBA00023004"/>
    </source>
</evidence>
<dbReference type="EMBL" id="CACSIP010000023">
    <property type="protein sequence ID" value="CAA0124535.1"/>
    <property type="molecule type" value="Genomic_DNA"/>
</dbReference>
<comment type="similarity">
    <text evidence="1 7">Belongs to the cytochrome P450 family.</text>
</comment>
<dbReference type="GO" id="GO:0005506">
    <property type="term" value="F:iron ion binding"/>
    <property type="evidence" value="ECO:0007669"/>
    <property type="project" value="InterPro"/>
</dbReference>
<dbReference type="InterPro" id="IPR017972">
    <property type="entry name" value="Cyt_P450_CS"/>
</dbReference>
<evidence type="ECO:0000256" key="1">
    <source>
        <dbReference type="ARBA" id="ARBA00010617"/>
    </source>
</evidence>
<dbReference type="SUPFAM" id="SSF48264">
    <property type="entry name" value="Cytochrome P450"/>
    <property type="match status" value="1"/>
</dbReference>
<dbReference type="EC" id="1.14.14.46" evidence="8"/>
<reference evidence="8 9" key="1">
    <citation type="submission" date="2019-11" db="EMBL/GenBank/DDBJ databases">
        <authorList>
            <person name="Holert J."/>
        </authorList>
    </citation>
    <scope>NUCLEOTIDE SEQUENCE [LARGE SCALE GENOMIC DNA]</scope>
    <source>
        <strain evidence="8">BC8_1</strain>
    </source>
</reference>
<dbReference type="GO" id="GO:0016705">
    <property type="term" value="F:oxidoreductase activity, acting on paired donors, with incorporation or reduction of molecular oxygen"/>
    <property type="evidence" value="ECO:0007669"/>
    <property type="project" value="InterPro"/>
</dbReference>